<dbReference type="PANTHER" id="PTHR35007">
    <property type="entry name" value="INTEGRAL MEMBRANE PROTEIN-RELATED"/>
    <property type="match status" value="1"/>
</dbReference>
<evidence type="ECO:0000313" key="2">
    <source>
        <dbReference type="EMBL" id="MFA3842102.1"/>
    </source>
</evidence>
<feature type="transmembrane region" description="Helical" evidence="1">
    <location>
        <begin position="6"/>
        <end position="24"/>
    </location>
</feature>
<proteinExistence type="predicted"/>
<name>A0ABV4SWG7_9ACTN</name>
<evidence type="ECO:0000313" key="3">
    <source>
        <dbReference type="Proteomes" id="UP001571476"/>
    </source>
</evidence>
<sequence>MSVPAMVGGAVAVLGAGMAVRALMPARPSVDALLKTTRSPVPHTVSDASAGRFEALTDKMGHRLVATPTVASRLPATDLRLLEMSPAKLLGRCARMAVLGMVLPQLFMLLLTVAGKRPPLPVPVLLALAVGGFFAFKCLDDVRDDAKKLREEYRYTIVSLLERLILIRSANASAGESLLRAASVGDTTPALQIRESLEHARLTGTPYWSALAELGRQIGVEDLARPARAMALAGEEKAAVTRTLENQVDLLNAAVQGDRETRANQATEQMDLPALTVGLSLVVFCALPAFIKILNL</sequence>
<feature type="transmembrane region" description="Helical" evidence="1">
    <location>
        <begin position="120"/>
        <end position="139"/>
    </location>
</feature>
<dbReference type="Proteomes" id="UP001571476">
    <property type="component" value="Unassembled WGS sequence"/>
</dbReference>
<evidence type="ECO:0008006" key="4">
    <source>
        <dbReference type="Google" id="ProtNLM"/>
    </source>
</evidence>
<feature type="transmembrane region" description="Helical" evidence="1">
    <location>
        <begin position="272"/>
        <end position="291"/>
    </location>
</feature>
<dbReference type="PANTHER" id="PTHR35007:SF1">
    <property type="entry name" value="PILUS ASSEMBLY PROTEIN"/>
    <property type="match status" value="1"/>
</dbReference>
<evidence type="ECO:0000256" key="1">
    <source>
        <dbReference type="SAM" id="Phobius"/>
    </source>
</evidence>
<protein>
    <recommendedName>
        <fullName evidence="4">Type II secretion system protein GspF domain-containing protein</fullName>
    </recommendedName>
</protein>
<dbReference type="EMBL" id="JBGOSP010000033">
    <property type="protein sequence ID" value="MFA3842102.1"/>
    <property type="molecule type" value="Genomic_DNA"/>
</dbReference>
<dbReference type="RefSeq" id="WP_372566153.1">
    <property type="nucleotide sequence ID" value="NZ_JBGOSP010000033.1"/>
</dbReference>
<reference evidence="2 3" key="1">
    <citation type="submission" date="2024-08" db="EMBL/GenBank/DDBJ databases">
        <title>Genome sequence of Streptomyces aureus CACIA-1.46HGO.</title>
        <authorList>
            <person name="Evangelista-Martinez Z."/>
        </authorList>
    </citation>
    <scope>NUCLEOTIDE SEQUENCE [LARGE SCALE GENOMIC DNA]</scope>
    <source>
        <strain evidence="2 3">CACIA-1.46HGO</strain>
    </source>
</reference>
<accession>A0ABV4SWG7</accession>
<gene>
    <name evidence="2" type="ORF">ACEG43_38920</name>
</gene>
<keyword evidence="1" id="KW-0812">Transmembrane</keyword>
<comment type="caution">
    <text evidence="2">The sequence shown here is derived from an EMBL/GenBank/DDBJ whole genome shotgun (WGS) entry which is preliminary data.</text>
</comment>
<feature type="transmembrane region" description="Helical" evidence="1">
    <location>
        <begin position="93"/>
        <end position="114"/>
    </location>
</feature>
<keyword evidence="1" id="KW-0472">Membrane</keyword>
<keyword evidence="1" id="KW-1133">Transmembrane helix</keyword>
<organism evidence="2 3">
    <name type="scientific">Streptomyces aureus</name>
    <dbReference type="NCBI Taxonomy" id="193461"/>
    <lineage>
        <taxon>Bacteria</taxon>
        <taxon>Bacillati</taxon>
        <taxon>Actinomycetota</taxon>
        <taxon>Actinomycetes</taxon>
        <taxon>Kitasatosporales</taxon>
        <taxon>Streptomycetaceae</taxon>
        <taxon>Streptomyces</taxon>
    </lineage>
</organism>
<keyword evidence="3" id="KW-1185">Reference proteome</keyword>